<accession>A0A1U7LNR8</accession>
<reference evidence="1 2" key="1">
    <citation type="submission" date="2016-04" db="EMBL/GenBank/DDBJ databases">
        <title>Evolutionary innovation and constraint leading to complex multicellularity in the Ascomycota.</title>
        <authorList>
            <person name="Cisse O."/>
            <person name="Nguyen A."/>
            <person name="Hewitt D.A."/>
            <person name="Jedd G."/>
            <person name="Stajich J.E."/>
        </authorList>
    </citation>
    <scope>NUCLEOTIDE SEQUENCE [LARGE SCALE GENOMIC DNA]</scope>
    <source>
        <strain evidence="1 2">DAH-3</strain>
    </source>
</reference>
<keyword evidence="2" id="KW-1185">Reference proteome</keyword>
<gene>
    <name evidence="1" type="ORF">NEOLI_004797</name>
</gene>
<protein>
    <submittedName>
        <fullName evidence="1">Uncharacterized protein</fullName>
    </submittedName>
</protein>
<evidence type="ECO:0000313" key="2">
    <source>
        <dbReference type="Proteomes" id="UP000186594"/>
    </source>
</evidence>
<dbReference type="AlphaFoldDB" id="A0A1U7LNR8"/>
<proteinExistence type="predicted"/>
<dbReference type="EMBL" id="LXFE01000899">
    <property type="protein sequence ID" value="OLL24279.1"/>
    <property type="molecule type" value="Genomic_DNA"/>
</dbReference>
<sequence>MGGGGGDALTAFDTAGLESVLVEVRTGDSLRTEGDDDSNALSLLEAEGDADSGSRKTSLTVRGGSFGIAR</sequence>
<organism evidence="1 2">
    <name type="scientific">Neolecta irregularis (strain DAH-3)</name>
    <dbReference type="NCBI Taxonomy" id="1198029"/>
    <lineage>
        <taxon>Eukaryota</taxon>
        <taxon>Fungi</taxon>
        <taxon>Dikarya</taxon>
        <taxon>Ascomycota</taxon>
        <taxon>Taphrinomycotina</taxon>
        <taxon>Neolectales</taxon>
        <taxon>Neolectaceae</taxon>
        <taxon>Neolecta</taxon>
    </lineage>
</organism>
<name>A0A1U7LNR8_NEOID</name>
<dbReference type="Proteomes" id="UP000186594">
    <property type="component" value="Unassembled WGS sequence"/>
</dbReference>
<evidence type="ECO:0000313" key="1">
    <source>
        <dbReference type="EMBL" id="OLL24279.1"/>
    </source>
</evidence>
<comment type="caution">
    <text evidence="1">The sequence shown here is derived from an EMBL/GenBank/DDBJ whole genome shotgun (WGS) entry which is preliminary data.</text>
</comment>